<keyword evidence="5" id="KW-0067">ATP-binding</keyword>
<dbReference type="GO" id="GO:0000289">
    <property type="term" value="P:nuclear-transcribed mRNA poly(A) tail shortening"/>
    <property type="evidence" value="ECO:0007669"/>
    <property type="project" value="InterPro"/>
</dbReference>
<dbReference type="Proteomes" id="UP000677228">
    <property type="component" value="Unassembled WGS sequence"/>
</dbReference>
<dbReference type="Gene3D" id="1.20.5.5160">
    <property type="match status" value="1"/>
</dbReference>
<protein>
    <recommendedName>
        <fullName evidence="7">Pan3 C-terminal knob domain-containing protein</fullName>
    </recommendedName>
</protein>
<dbReference type="GO" id="GO:0005524">
    <property type="term" value="F:ATP binding"/>
    <property type="evidence" value="ECO:0007669"/>
    <property type="project" value="UniProtKB-KW"/>
</dbReference>
<comment type="caution">
    <text evidence="9">The sequence shown here is derived from an EMBL/GenBank/DDBJ whole genome shotgun (WGS) entry which is preliminary data.</text>
</comment>
<gene>
    <name evidence="9" type="ORF">GPM918_LOCUS6800</name>
    <name evidence="8" type="ORF">OVA965_LOCUS4552</name>
    <name evidence="11" type="ORF">SRO942_LOCUS6800</name>
    <name evidence="10" type="ORF">TMI583_LOCUS4550</name>
</gene>
<dbReference type="EMBL" id="CAJOBA010001207">
    <property type="protein sequence ID" value="CAF3582419.1"/>
    <property type="molecule type" value="Genomic_DNA"/>
</dbReference>
<dbReference type="GO" id="GO:0006397">
    <property type="term" value="P:mRNA processing"/>
    <property type="evidence" value="ECO:0007669"/>
    <property type="project" value="UniProtKB-KW"/>
</dbReference>
<evidence type="ECO:0000256" key="2">
    <source>
        <dbReference type="ARBA" id="ARBA00022490"/>
    </source>
</evidence>
<dbReference type="FunFam" id="1.10.287.3700:FF:000001">
    <property type="entry name" value="PAN2-PAN3 deadenylation complex subunit PAN3"/>
    <property type="match status" value="1"/>
</dbReference>
<dbReference type="GO" id="GO:0031251">
    <property type="term" value="C:PAN complex"/>
    <property type="evidence" value="ECO:0007669"/>
    <property type="project" value="InterPro"/>
</dbReference>
<dbReference type="InterPro" id="IPR011009">
    <property type="entry name" value="Kinase-like_dom_sf"/>
</dbReference>
<comment type="subcellular location">
    <subcellularLocation>
        <location evidence="1">Cytoplasm</location>
    </subcellularLocation>
</comment>
<dbReference type="Pfam" id="PF18101">
    <property type="entry name" value="Pan3_CK"/>
    <property type="match status" value="1"/>
</dbReference>
<dbReference type="PANTHER" id="PTHR12272:SF11">
    <property type="entry name" value="PAN2-PAN3 DEADENYLATION COMPLEX SUBUNIT PAN3"/>
    <property type="match status" value="1"/>
</dbReference>
<proteinExistence type="predicted"/>
<dbReference type="Proteomes" id="UP000682733">
    <property type="component" value="Unassembled WGS sequence"/>
</dbReference>
<evidence type="ECO:0000256" key="1">
    <source>
        <dbReference type="ARBA" id="ARBA00004496"/>
    </source>
</evidence>
<evidence type="ECO:0000313" key="12">
    <source>
        <dbReference type="Proteomes" id="UP000663829"/>
    </source>
</evidence>
<keyword evidence="2" id="KW-0963">Cytoplasm</keyword>
<dbReference type="EMBL" id="CAJNOK010001207">
    <property type="protein sequence ID" value="CAF0799190.1"/>
    <property type="molecule type" value="Genomic_DNA"/>
</dbReference>
<reference evidence="9" key="1">
    <citation type="submission" date="2021-02" db="EMBL/GenBank/DDBJ databases">
        <authorList>
            <person name="Nowell W R."/>
        </authorList>
    </citation>
    <scope>NUCLEOTIDE SEQUENCE</scope>
</reference>
<evidence type="ECO:0000256" key="5">
    <source>
        <dbReference type="ARBA" id="ARBA00022840"/>
    </source>
</evidence>
<keyword evidence="4" id="KW-0547">Nucleotide-binding</keyword>
<dbReference type="OrthoDB" id="204958at2759"/>
<evidence type="ECO:0000256" key="3">
    <source>
        <dbReference type="ARBA" id="ARBA00022664"/>
    </source>
</evidence>
<dbReference type="SUPFAM" id="SSF56112">
    <property type="entry name" value="Protein kinase-like (PK-like)"/>
    <property type="match status" value="1"/>
</dbReference>
<evidence type="ECO:0000256" key="4">
    <source>
        <dbReference type="ARBA" id="ARBA00022741"/>
    </source>
</evidence>
<dbReference type="EMBL" id="CAJOBC010001067">
    <property type="protein sequence ID" value="CAF3652707.1"/>
    <property type="molecule type" value="Genomic_DNA"/>
</dbReference>
<keyword evidence="3" id="KW-0507">mRNA processing</keyword>
<name>A0A813X4R2_9BILA</name>
<evidence type="ECO:0000313" key="8">
    <source>
        <dbReference type="EMBL" id="CAF0799190.1"/>
    </source>
</evidence>
<dbReference type="Proteomes" id="UP000681722">
    <property type="component" value="Unassembled WGS sequence"/>
</dbReference>
<dbReference type="GO" id="GO:0008143">
    <property type="term" value="F:poly(A) binding"/>
    <property type="evidence" value="ECO:0007669"/>
    <property type="project" value="TreeGrafter"/>
</dbReference>
<keyword evidence="6" id="KW-0175">Coiled coil</keyword>
<dbReference type="Gene3D" id="1.10.510.10">
    <property type="entry name" value="Transferase(Phosphotransferase) domain 1"/>
    <property type="match status" value="1"/>
</dbReference>
<evidence type="ECO:0000259" key="7">
    <source>
        <dbReference type="Pfam" id="PF18101"/>
    </source>
</evidence>
<dbReference type="InterPro" id="IPR030844">
    <property type="entry name" value="PAN3"/>
</dbReference>
<evidence type="ECO:0000313" key="10">
    <source>
        <dbReference type="EMBL" id="CAF3582419.1"/>
    </source>
</evidence>
<evidence type="ECO:0000313" key="9">
    <source>
        <dbReference type="EMBL" id="CAF0865196.1"/>
    </source>
</evidence>
<dbReference type="EMBL" id="CAJNOQ010001067">
    <property type="protein sequence ID" value="CAF0865196.1"/>
    <property type="molecule type" value="Genomic_DNA"/>
</dbReference>
<dbReference type="GO" id="GO:0000932">
    <property type="term" value="C:P-body"/>
    <property type="evidence" value="ECO:0007669"/>
    <property type="project" value="TreeGrafter"/>
</dbReference>
<sequence>MMSNGTLDNEMYASPFQQPRFNNFHTTPPRIGPSYYNSSYSQPTLLTRESPLGGNGTSTNNSAYLAELHSQSVKYSSHNNNVIGSSRLAHIGNGLYGGTNSLGPVSSHVDAAATSPRNISPETLDFYPYSQLQLQLTEDDLLASNTNLDEKERTAPPDSSFIRHVRPDFSYFMSDELRAEILRRNQMLITCANLDVAAAMPERVGDYYNLTPLDSSQANVAHKSRTFRHQTLRCKLPTTRQYEICEIWKKLAHANIVQLRDVFLTKDFDDDQTSVVFVYDFIPCCETLQKRHFSSSNILSKGWSNPYNLDGKDRPFSAGKGTTQAGLLAEALIWEYVVQISSLIRTIHSANLSCRCLHLSRLLVDGDSKASRAKSRVWLSGVGIADILDVGTNGQTHSLLVQHQQSDLQDFGRLVLMLACNSIVGAQKEHLQTSLEIVHRNYSLDLKNLIIHFLSLNNRPMKNINDVMPMIGARFYAQIDSLYIRGDIIENELSKEIDCGRLFRLICKLDTLLERPEHALNQAWSETGDRYILKLFRDYVFHGVGFNGEPILDLAHIVQCLNKFDGGSHDKICLTSRDEQNVMIVSYSELHQAFERAFSELMNYGTSTS</sequence>
<dbReference type="InterPro" id="IPR041332">
    <property type="entry name" value="Pan3_CK"/>
</dbReference>
<evidence type="ECO:0000256" key="6">
    <source>
        <dbReference type="ARBA" id="ARBA00023054"/>
    </source>
</evidence>
<dbReference type="Gene3D" id="1.10.287.3700">
    <property type="match status" value="1"/>
</dbReference>
<dbReference type="Proteomes" id="UP000663829">
    <property type="component" value="Unassembled WGS sequence"/>
</dbReference>
<feature type="domain" description="Pan3 C-terminal knob" evidence="7">
    <location>
        <begin position="464"/>
        <end position="601"/>
    </location>
</feature>
<organism evidence="9 12">
    <name type="scientific">Didymodactylos carnosus</name>
    <dbReference type="NCBI Taxonomy" id="1234261"/>
    <lineage>
        <taxon>Eukaryota</taxon>
        <taxon>Metazoa</taxon>
        <taxon>Spiralia</taxon>
        <taxon>Gnathifera</taxon>
        <taxon>Rotifera</taxon>
        <taxon>Eurotatoria</taxon>
        <taxon>Bdelloidea</taxon>
        <taxon>Philodinida</taxon>
        <taxon>Philodinidae</taxon>
        <taxon>Didymodactylos</taxon>
    </lineage>
</organism>
<dbReference type="PANTHER" id="PTHR12272">
    <property type="entry name" value="DEADENYLATION COMPLEX SUBUNIT PAN3"/>
    <property type="match status" value="1"/>
</dbReference>
<accession>A0A813X4R2</accession>
<evidence type="ECO:0000313" key="11">
    <source>
        <dbReference type="EMBL" id="CAF3652707.1"/>
    </source>
</evidence>
<keyword evidence="12" id="KW-1185">Reference proteome</keyword>
<dbReference type="AlphaFoldDB" id="A0A813X4R2"/>